<gene>
    <name evidence="1" type="ORF">AVEN_23636_1</name>
</gene>
<keyword evidence="2" id="KW-1185">Reference proteome</keyword>
<reference evidence="1 2" key="1">
    <citation type="journal article" date="2019" name="Sci. Rep.">
        <title>Orb-weaving spider Araneus ventricosus genome elucidates the spidroin gene catalogue.</title>
        <authorList>
            <person name="Kono N."/>
            <person name="Nakamura H."/>
            <person name="Ohtoshi R."/>
            <person name="Moran D.A.P."/>
            <person name="Shinohara A."/>
            <person name="Yoshida Y."/>
            <person name="Fujiwara M."/>
            <person name="Mori M."/>
            <person name="Tomita M."/>
            <person name="Arakawa K."/>
        </authorList>
    </citation>
    <scope>NUCLEOTIDE SEQUENCE [LARGE SCALE GENOMIC DNA]</scope>
</reference>
<dbReference type="EMBL" id="BGPR01000080">
    <property type="protein sequence ID" value="GBL91576.1"/>
    <property type="molecule type" value="Genomic_DNA"/>
</dbReference>
<protein>
    <submittedName>
        <fullName evidence="1">Uncharacterized protein</fullName>
    </submittedName>
</protein>
<accession>A0A4Y2BK12</accession>
<evidence type="ECO:0000313" key="2">
    <source>
        <dbReference type="Proteomes" id="UP000499080"/>
    </source>
</evidence>
<proteinExistence type="predicted"/>
<comment type="caution">
    <text evidence="1">The sequence shown here is derived from an EMBL/GenBank/DDBJ whole genome shotgun (WGS) entry which is preliminary data.</text>
</comment>
<dbReference type="Proteomes" id="UP000499080">
    <property type="component" value="Unassembled WGS sequence"/>
</dbReference>
<organism evidence="1 2">
    <name type="scientific">Araneus ventricosus</name>
    <name type="common">Orbweaver spider</name>
    <name type="synonym">Epeira ventricosa</name>
    <dbReference type="NCBI Taxonomy" id="182803"/>
    <lineage>
        <taxon>Eukaryota</taxon>
        <taxon>Metazoa</taxon>
        <taxon>Ecdysozoa</taxon>
        <taxon>Arthropoda</taxon>
        <taxon>Chelicerata</taxon>
        <taxon>Arachnida</taxon>
        <taxon>Araneae</taxon>
        <taxon>Araneomorphae</taxon>
        <taxon>Entelegynae</taxon>
        <taxon>Araneoidea</taxon>
        <taxon>Araneidae</taxon>
        <taxon>Araneus</taxon>
    </lineage>
</organism>
<name>A0A4Y2BK12_ARAVE</name>
<sequence>MKDDPKTGIPFMPTGDLHIEEVHVLIHANYSLTMRLRNIRKTNVTQLLNNLLKHCIAAKPVSCLLTKEQSINRVASQVAGTFKCGWKLSKTFRNRSLLFRLYPMDFILFSKLKSTFKYRRFGKKRGKFFMYDPKKRFPGAIPAMEDTLKAVYK</sequence>
<dbReference type="AlphaFoldDB" id="A0A4Y2BK12"/>
<evidence type="ECO:0000313" key="1">
    <source>
        <dbReference type="EMBL" id="GBL91576.1"/>
    </source>
</evidence>